<evidence type="ECO:0000256" key="11">
    <source>
        <dbReference type="ARBA" id="ARBA00023136"/>
    </source>
</evidence>
<dbReference type="PANTHER" id="PTHR32361:SF9">
    <property type="entry name" value="FERRIC REDUCTASE TRANSMEMBRANE COMPONENT 3-RELATED"/>
    <property type="match status" value="1"/>
</dbReference>
<dbReference type="Proteomes" id="UP000664132">
    <property type="component" value="Unassembled WGS sequence"/>
</dbReference>
<dbReference type="OrthoDB" id="3944240at2759"/>
<feature type="transmembrane region" description="Helical" evidence="14">
    <location>
        <begin position="184"/>
        <end position="204"/>
    </location>
</feature>
<dbReference type="PROSITE" id="PS51384">
    <property type="entry name" value="FAD_FR"/>
    <property type="match status" value="1"/>
</dbReference>
<comment type="catalytic activity">
    <reaction evidence="13">
        <text>2 a Fe(II)-siderophore + NADP(+) + H(+) = 2 a Fe(III)-siderophore + NADPH</text>
        <dbReference type="Rhea" id="RHEA:28795"/>
        <dbReference type="Rhea" id="RHEA-COMP:11342"/>
        <dbReference type="Rhea" id="RHEA-COMP:11344"/>
        <dbReference type="ChEBI" id="CHEBI:15378"/>
        <dbReference type="ChEBI" id="CHEBI:29033"/>
        <dbReference type="ChEBI" id="CHEBI:29034"/>
        <dbReference type="ChEBI" id="CHEBI:57783"/>
        <dbReference type="ChEBI" id="CHEBI:58349"/>
        <dbReference type="EC" id="1.16.1.9"/>
    </reaction>
</comment>
<feature type="transmembrane region" description="Helical" evidence="14">
    <location>
        <begin position="105"/>
        <end position="131"/>
    </location>
</feature>
<keyword evidence="17" id="KW-1185">Reference proteome</keyword>
<evidence type="ECO:0000256" key="5">
    <source>
        <dbReference type="ARBA" id="ARBA00022475"/>
    </source>
</evidence>
<dbReference type="GO" id="GO:0005886">
    <property type="term" value="C:plasma membrane"/>
    <property type="evidence" value="ECO:0007669"/>
    <property type="project" value="UniProtKB-SubCell"/>
</dbReference>
<evidence type="ECO:0000256" key="8">
    <source>
        <dbReference type="ARBA" id="ARBA00022989"/>
    </source>
</evidence>
<dbReference type="Gene3D" id="2.40.30.10">
    <property type="entry name" value="Translation factors"/>
    <property type="match status" value="1"/>
</dbReference>
<dbReference type="SFLD" id="SFLDS00052">
    <property type="entry name" value="Ferric_Reductase_Domain"/>
    <property type="match status" value="1"/>
</dbReference>
<comment type="subcellular location">
    <subcellularLocation>
        <location evidence="1">Cell membrane</location>
        <topology evidence="1">Multi-pass membrane protein</topology>
    </subcellularLocation>
</comment>
<evidence type="ECO:0000259" key="15">
    <source>
        <dbReference type="PROSITE" id="PS51384"/>
    </source>
</evidence>
<accession>A0A8H7WFQ3</accession>
<dbReference type="GO" id="GO:0006826">
    <property type="term" value="P:iron ion transport"/>
    <property type="evidence" value="ECO:0007669"/>
    <property type="project" value="TreeGrafter"/>
</dbReference>
<evidence type="ECO:0000313" key="16">
    <source>
        <dbReference type="EMBL" id="KAG4424061.1"/>
    </source>
</evidence>
<dbReference type="GO" id="GO:0015677">
    <property type="term" value="P:copper ion import"/>
    <property type="evidence" value="ECO:0007669"/>
    <property type="project" value="TreeGrafter"/>
</dbReference>
<keyword evidence="6 14" id="KW-0812">Transmembrane</keyword>
<dbReference type="InterPro" id="IPR013112">
    <property type="entry name" value="FAD-bd_8"/>
</dbReference>
<dbReference type="SUPFAM" id="SSF63380">
    <property type="entry name" value="Riboflavin synthase domain-like"/>
    <property type="match status" value="1"/>
</dbReference>
<dbReference type="Pfam" id="PF08030">
    <property type="entry name" value="NAD_binding_6"/>
    <property type="match status" value="1"/>
</dbReference>
<dbReference type="Pfam" id="PF01794">
    <property type="entry name" value="Ferric_reduct"/>
    <property type="match status" value="1"/>
</dbReference>
<dbReference type="InterPro" id="IPR013121">
    <property type="entry name" value="Fe_red_NAD-bd_6"/>
</dbReference>
<evidence type="ECO:0000256" key="10">
    <source>
        <dbReference type="ARBA" id="ARBA00023065"/>
    </source>
</evidence>
<dbReference type="EC" id="1.16.1.9" evidence="3"/>
<dbReference type="Gene3D" id="3.40.50.80">
    <property type="entry name" value="Nucleotide-binding domain of ferredoxin-NADP reductase (FNR) module"/>
    <property type="match status" value="1"/>
</dbReference>
<feature type="transmembrane region" description="Helical" evidence="14">
    <location>
        <begin position="248"/>
        <end position="268"/>
    </location>
</feature>
<evidence type="ECO:0000256" key="3">
    <source>
        <dbReference type="ARBA" id="ARBA00012668"/>
    </source>
</evidence>
<dbReference type="AlphaFoldDB" id="A0A8H7WFQ3"/>
<dbReference type="GO" id="GO:0052851">
    <property type="term" value="F:ferric-chelate reductase (NADPH) activity"/>
    <property type="evidence" value="ECO:0007669"/>
    <property type="project" value="UniProtKB-EC"/>
</dbReference>
<dbReference type="PANTHER" id="PTHR32361">
    <property type="entry name" value="FERRIC/CUPRIC REDUCTASE TRANSMEMBRANE COMPONENT"/>
    <property type="match status" value="1"/>
</dbReference>
<evidence type="ECO:0000256" key="9">
    <source>
        <dbReference type="ARBA" id="ARBA00023002"/>
    </source>
</evidence>
<dbReference type="Pfam" id="PF08022">
    <property type="entry name" value="FAD_binding_8"/>
    <property type="match status" value="1"/>
</dbReference>
<reference evidence="16" key="1">
    <citation type="submission" date="2021-02" db="EMBL/GenBank/DDBJ databases">
        <title>Genome sequence Cadophora malorum strain M34.</title>
        <authorList>
            <person name="Stefanovic E."/>
            <person name="Vu D."/>
            <person name="Scully C."/>
            <person name="Dijksterhuis J."/>
            <person name="Roader J."/>
            <person name="Houbraken J."/>
        </authorList>
    </citation>
    <scope>NUCLEOTIDE SEQUENCE</scope>
    <source>
        <strain evidence="16">M34</strain>
    </source>
</reference>
<keyword evidence="12" id="KW-0325">Glycoprotein</keyword>
<comment type="similarity">
    <text evidence="2">Belongs to the ferric reductase (FRE) family.</text>
</comment>
<proteinExistence type="inferred from homology"/>
<dbReference type="SFLD" id="SFLDG01168">
    <property type="entry name" value="Ferric_reductase_subgroup_(FRE"/>
    <property type="match status" value="1"/>
</dbReference>
<evidence type="ECO:0000256" key="1">
    <source>
        <dbReference type="ARBA" id="ARBA00004651"/>
    </source>
</evidence>
<comment type="caution">
    <text evidence="16">The sequence shown here is derived from an EMBL/GenBank/DDBJ whole genome shotgun (WGS) entry which is preliminary data.</text>
</comment>
<dbReference type="SUPFAM" id="SSF52343">
    <property type="entry name" value="Ferredoxin reductase-like, C-terminal NADP-linked domain"/>
    <property type="match status" value="1"/>
</dbReference>
<feature type="transmembrane region" description="Helical" evidence="14">
    <location>
        <begin position="224"/>
        <end position="241"/>
    </location>
</feature>
<evidence type="ECO:0000256" key="12">
    <source>
        <dbReference type="ARBA" id="ARBA00023180"/>
    </source>
</evidence>
<keyword evidence="5" id="KW-1003">Cell membrane</keyword>
<keyword evidence="4" id="KW-0813">Transport</keyword>
<keyword evidence="8 14" id="KW-1133">Transmembrane helix</keyword>
<dbReference type="CDD" id="cd06186">
    <property type="entry name" value="NOX_Duox_like_FAD_NADP"/>
    <property type="match status" value="1"/>
</dbReference>
<evidence type="ECO:0000256" key="6">
    <source>
        <dbReference type="ARBA" id="ARBA00022692"/>
    </source>
</evidence>
<gene>
    <name evidence="16" type="ORF">IFR04_002757</name>
</gene>
<sequence>MSSVVARQHNHGSSGDMSMPMAAGVPGLFYMQQVFWAFVGTAIGMTVVANGLNKLLYHQRISAARDNPTAAKPNSLFFRVHATIAAVVREYGYYSLPVTIRKTQIYFAPLGPSTILIGYLVLIIVCCFYGFNTEDVLQWEDVGYRAGYIAICQLPLIISLAAKRNFIGYFTGLGYERLAWLHRWIARALLFTVVIHAGFFLREWGKYDYIMIKIKADPITQKGIAAAGVLLWIIVSSVAPIRGLSYEIFVIQHILSWLGLVAATYLHVPKENQVWLWIPFAFWAFDRLVRVMYLAYNNLAVFHPNSSGFLACKATFEPLDDNHTRVTISDPPVKWEAGQHLFLACHVVAPLSSHPFTISSIPSDGKIEFVVRAKKGATKRFFKYAEKSYPSGQNSTRNSGRSVLIDGPYSRIRPLRQFDSVVFIAGSTGSTFTVPLMRDTVQQWKGLGQSRKSHFDPPPGAVTRYVRFVWVVKQSSAINWFASELDRAIRDVDNLRHDGHYVGLDISIYVTCDENMTSGQASTRYSSTSLEVDEKRLITSEVRGYPSKECHCRKLLKDENAIVPVCDCGSVSTTRAANSRTSSYYTNSFENSRSSIVDNRISILSGRPDVSEVIRGTAECALGEMAVVVCGPQGLVQRTRNAAAAVSDDRGVHKGTGAQGIYVHAETFGYA</sequence>
<keyword evidence="11 14" id="KW-0472">Membrane</keyword>
<name>A0A8H7WFQ3_9HELO</name>
<evidence type="ECO:0000256" key="14">
    <source>
        <dbReference type="SAM" id="Phobius"/>
    </source>
</evidence>
<protein>
    <recommendedName>
        <fullName evidence="3">ferric-chelate reductase (NADPH)</fullName>
        <ecNumber evidence="3">1.16.1.9</ecNumber>
    </recommendedName>
</protein>
<keyword evidence="10" id="KW-0406">Ion transport</keyword>
<dbReference type="InterPro" id="IPR017927">
    <property type="entry name" value="FAD-bd_FR_type"/>
</dbReference>
<dbReference type="InterPro" id="IPR013130">
    <property type="entry name" value="Fe3_Rdtase_TM_dom"/>
</dbReference>
<organism evidence="16 17">
    <name type="scientific">Cadophora malorum</name>
    <dbReference type="NCBI Taxonomy" id="108018"/>
    <lineage>
        <taxon>Eukaryota</taxon>
        <taxon>Fungi</taxon>
        <taxon>Dikarya</taxon>
        <taxon>Ascomycota</taxon>
        <taxon>Pezizomycotina</taxon>
        <taxon>Leotiomycetes</taxon>
        <taxon>Helotiales</taxon>
        <taxon>Ploettnerulaceae</taxon>
        <taxon>Cadophora</taxon>
    </lineage>
</organism>
<keyword evidence="7" id="KW-0249">Electron transport</keyword>
<dbReference type="GO" id="GO:0006879">
    <property type="term" value="P:intracellular iron ion homeostasis"/>
    <property type="evidence" value="ECO:0007669"/>
    <property type="project" value="TreeGrafter"/>
</dbReference>
<feature type="transmembrane region" description="Helical" evidence="14">
    <location>
        <begin position="274"/>
        <end position="296"/>
    </location>
</feature>
<evidence type="ECO:0000256" key="13">
    <source>
        <dbReference type="ARBA" id="ARBA00048483"/>
    </source>
</evidence>
<evidence type="ECO:0000256" key="7">
    <source>
        <dbReference type="ARBA" id="ARBA00022982"/>
    </source>
</evidence>
<evidence type="ECO:0000256" key="4">
    <source>
        <dbReference type="ARBA" id="ARBA00022448"/>
    </source>
</evidence>
<dbReference type="InterPro" id="IPR017938">
    <property type="entry name" value="Riboflavin_synthase-like_b-brl"/>
</dbReference>
<evidence type="ECO:0000313" key="17">
    <source>
        <dbReference type="Proteomes" id="UP000664132"/>
    </source>
</evidence>
<feature type="domain" description="FAD-binding FR-type" evidence="15">
    <location>
        <begin position="281"/>
        <end position="415"/>
    </location>
</feature>
<evidence type="ECO:0000256" key="2">
    <source>
        <dbReference type="ARBA" id="ARBA00006278"/>
    </source>
</evidence>
<dbReference type="EMBL" id="JAFJYH010000025">
    <property type="protein sequence ID" value="KAG4424061.1"/>
    <property type="molecule type" value="Genomic_DNA"/>
</dbReference>
<dbReference type="InterPro" id="IPR051410">
    <property type="entry name" value="Ferric/Cupric_Reductase"/>
</dbReference>
<keyword evidence="9" id="KW-0560">Oxidoreductase</keyword>
<feature type="transmembrane region" description="Helical" evidence="14">
    <location>
        <begin position="34"/>
        <end position="52"/>
    </location>
</feature>
<dbReference type="InterPro" id="IPR039261">
    <property type="entry name" value="FNR_nucleotide-bd"/>
</dbReference>